<dbReference type="PANTHER" id="PTHR34475:SF1">
    <property type="entry name" value="CYTOSKELETON PROTEIN RODZ"/>
    <property type="match status" value="1"/>
</dbReference>
<dbReference type="InterPro" id="IPR001387">
    <property type="entry name" value="Cro/C1-type_HTH"/>
</dbReference>
<evidence type="ECO:0000313" key="5">
    <source>
        <dbReference type="Proteomes" id="UP001165342"/>
    </source>
</evidence>
<keyword evidence="2" id="KW-0472">Membrane</keyword>
<comment type="caution">
    <text evidence="4">The sequence shown here is derived from an EMBL/GenBank/DDBJ whole genome shotgun (WGS) entry which is preliminary data.</text>
</comment>
<feature type="region of interest" description="Disordered" evidence="1">
    <location>
        <begin position="135"/>
        <end position="168"/>
    </location>
</feature>
<dbReference type="SUPFAM" id="SSF47413">
    <property type="entry name" value="lambda repressor-like DNA-binding domains"/>
    <property type="match status" value="1"/>
</dbReference>
<feature type="region of interest" description="Disordered" evidence="1">
    <location>
        <begin position="250"/>
        <end position="275"/>
    </location>
</feature>
<evidence type="ECO:0000256" key="2">
    <source>
        <dbReference type="SAM" id="Phobius"/>
    </source>
</evidence>
<evidence type="ECO:0000259" key="3">
    <source>
        <dbReference type="PROSITE" id="PS50943"/>
    </source>
</evidence>
<dbReference type="Proteomes" id="UP001165342">
    <property type="component" value="Unassembled WGS sequence"/>
</dbReference>
<keyword evidence="5" id="KW-1185">Reference proteome</keyword>
<accession>A0ABT0S324</accession>
<dbReference type="InterPro" id="IPR025194">
    <property type="entry name" value="RodZ-like_C"/>
</dbReference>
<feature type="compositionally biased region" description="Low complexity" evidence="1">
    <location>
        <begin position="253"/>
        <end position="275"/>
    </location>
</feature>
<proteinExistence type="predicted"/>
<dbReference type="InterPro" id="IPR010982">
    <property type="entry name" value="Lambda_DNA-bd_dom_sf"/>
</dbReference>
<feature type="transmembrane region" description="Helical" evidence="2">
    <location>
        <begin position="110"/>
        <end position="129"/>
    </location>
</feature>
<keyword evidence="2" id="KW-0812">Transmembrane</keyword>
<dbReference type="RefSeq" id="WP_249831400.1">
    <property type="nucleotide sequence ID" value="NZ_JAMGBE010000002.1"/>
</dbReference>
<sequence length="275" mass="28526">MDEELPQTDIPTVGERLRAAREEKGLTLEDIAAQTRIPRRHLESLETSEWDKLPAPTYSTGFAKSYASAVGLDRTEIGEQLRAEMGGQRAAVTNTEIFEPADPARTMPKWLVLGAIAAVIVIVLLMSYLNERSLDSGNEPSAAEVTKQEPPAPQPAQQPQQAQPAATAQGPVVLTATGPAWIQVTDQGKTLFSGELAPGQSFTVPATATAPLLKAGKPEALRINVGTAVAPPVGPPGKVASKVSLLPADLMRGPGAPAQAGPATGAPPATGNTAG</sequence>
<dbReference type="SMART" id="SM00530">
    <property type="entry name" value="HTH_XRE"/>
    <property type="match status" value="1"/>
</dbReference>
<evidence type="ECO:0000256" key="1">
    <source>
        <dbReference type="SAM" id="MobiDB-lite"/>
    </source>
</evidence>
<organism evidence="4 5">
    <name type="scientific">Sphingomonas hankyongi</name>
    <dbReference type="NCBI Taxonomy" id="2908209"/>
    <lineage>
        <taxon>Bacteria</taxon>
        <taxon>Pseudomonadati</taxon>
        <taxon>Pseudomonadota</taxon>
        <taxon>Alphaproteobacteria</taxon>
        <taxon>Sphingomonadales</taxon>
        <taxon>Sphingomonadaceae</taxon>
        <taxon>Sphingomonas</taxon>
    </lineage>
</organism>
<dbReference type="EMBL" id="JAMGBE010000002">
    <property type="protein sequence ID" value="MCL6729935.1"/>
    <property type="molecule type" value="Genomic_DNA"/>
</dbReference>
<dbReference type="Gene3D" id="1.10.260.40">
    <property type="entry name" value="lambda repressor-like DNA-binding domains"/>
    <property type="match status" value="1"/>
</dbReference>
<reference evidence="4" key="1">
    <citation type="submission" date="2022-05" db="EMBL/GenBank/DDBJ databases">
        <authorList>
            <person name="Jo J.-H."/>
            <person name="Im W.-T."/>
        </authorList>
    </citation>
    <scope>NUCLEOTIDE SEQUENCE</scope>
    <source>
        <strain evidence="4">SE220</strain>
    </source>
</reference>
<keyword evidence="2" id="KW-1133">Transmembrane helix</keyword>
<dbReference type="PANTHER" id="PTHR34475">
    <property type="match status" value="1"/>
</dbReference>
<gene>
    <name evidence="4" type="ORF">LZ538_07675</name>
</gene>
<feature type="compositionally biased region" description="Low complexity" evidence="1">
    <location>
        <begin position="157"/>
        <end position="168"/>
    </location>
</feature>
<dbReference type="Pfam" id="PF13464">
    <property type="entry name" value="RodZ_C"/>
    <property type="match status" value="1"/>
</dbReference>
<dbReference type="Pfam" id="PF13413">
    <property type="entry name" value="HTH_25"/>
    <property type="match status" value="1"/>
</dbReference>
<protein>
    <submittedName>
        <fullName evidence="4">DUF4115 domain-containing protein</fullName>
    </submittedName>
</protein>
<dbReference type="CDD" id="cd00093">
    <property type="entry name" value="HTH_XRE"/>
    <property type="match status" value="1"/>
</dbReference>
<name>A0ABT0S324_9SPHN</name>
<dbReference type="PROSITE" id="PS50943">
    <property type="entry name" value="HTH_CROC1"/>
    <property type="match status" value="1"/>
</dbReference>
<feature type="domain" description="HTH cro/C1-type" evidence="3">
    <location>
        <begin position="17"/>
        <end position="47"/>
    </location>
</feature>
<dbReference type="InterPro" id="IPR050400">
    <property type="entry name" value="Bact_Cytoskel_RodZ"/>
</dbReference>
<evidence type="ECO:0000313" key="4">
    <source>
        <dbReference type="EMBL" id="MCL6729935.1"/>
    </source>
</evidence>